<feature type="domain" description="Retrovirus-related Pol polyprotein from transposon TNT 1-94-like beta-barrel" evidence="2">
    <location>
        <begin position="238"/>
        <end position="303"/>
    </location>
</feature>
<feature type="chain" id="PRO_5046261424" evidence="1">
    <location>
        <begin position="19"/>
        <end position="304"/>
    </location>
</feature>
<dbReference type="RefSeq" id="XP_060668437.1">
    <property type="nucleotide sequence ID" value="XM_060812454.1"/>
</dbReference>
<keyword evidence="1" id="KW-0732">Signal</keyword>
<keyword evidence="3" id="KW-1185">Reference proteome</keyword>
<dbReference type="GeneID" id="132799788"/>
<name>A0ABM3ZVC1_ZIZJJ</name>
<gene>
    <name evidence="4" type="primary">LOC132799788</name>
</gene>
<reference evidence="4" key="1">
    <citation type="submission" date="2025-08" db="UniProtKB">
        <authorList>
            <consortium name="RefSeq"/>
        </authorList>
    </citation>
    <scope>IDENTIFICATION</scope>
    <source>
        <tissue evidence="4">Seedling</tissue>
    </source>
</reference>
<organism evidence="3 4">
    <name type="scientific">Ziziphus jujuba</name>
    <name type="common">Chinese jujube</name>
    <name type="synonym">Ziziphus sativa</name>
    <dbReference type="NCBI Taxonomy" id="326968"/>
    <lineage>
        <taxon>Eukaryota</taxon>
        <taxon>Viridiplantae</taxon>
        <taxon>Streptophyta</taxon>
        <taxon>Embryophyta</taxon>
        <taxon>Tracheophyta</taxon>
        <taxon>Spermatophyta</taxon>
        <taxon>Magnoliopsida</taxon>
        <taxon>eudicotyledons</taxon>
        <taxon>Gunneridae</taxon>
        <taxon>Pentapetalae</taxon>
        <taxon>rosids</taxon>
        <taxon>fabids</taxon>
        <taxon>Rosales</taxon>
        <taxon>Rhamnaceae</taxon>
        <taxon>Paliureae</taxon>
        <taxon>Ziziphus</taxon>
    </lineage>
</organism>
<evidence type="ECO:0000256" key="1">
    <source>
        <dbReference type="SAM" id="SignalP"/>
    </source>
</evidence>
<evidence type="ECO:0000313" key="4">
    <source>
        <dbReference type="RefSeq" id="XP_060668437.1"/>
    </source>
</evidence>
<dbReference type="PANTHER" id="PTHR47592:SF27">
    <property type="entry name" value="OS08G0421700 PROTEIN"/>
    <property type="match status" value="1"/>
</dbReference>
<dbReference type="InterPro" id="IPR054722">
    <property type="entry name" value="PolX-like_BBD"/>
</dbReference>
<protein>
    <submittedName>
        <fullName evidence="4">Uncharacterized protein LOC132799788</fullName>
    </submittedName>
</protein>
<sequence length="304" mass="35097">MLFYLTTLNLARFLTVDAPPSNEKSDKETFMAVDAWKHSNYLCRNYVLNGLSDALYGMYCGMKSTKELWETLDRKCKTEKEGMIINEAFQVPAMIEKLPPSWGDFRNYLKHKIKEMDMEALIGKLHIEDDNRGSDKKSLKAMVKANILKHGQRSKIKKKTRRDSKLGFKRRISKKAKFQDKYFNCNKKGHRVAKCRLLKRKKSKEAQMMEYITREVDEIDLSIVVSDVNLVGSSPTEWWVDTGVTRHVCSNKNLFTSFKPSKNGEKLFMGNSATSEIHKEGIIVFKMISGKELTLNNVLYVLDI</sequence>
<dbReference type="Pfam" id="PF22936">
    <property type="entry name" value="Pol_BBD"/>
    <property type="match status" value="1"/>
</dbReference>
<feature type="signal peptide" evidence="1">
    <location>
        <begin position="1"/>
        <end position="18"/>
    </location>
</feature>
<evidence type="ECO:0000313" key="3">
    <source>
        <dbReference type="Proteomes" id="UP001652623"/>
    </source>
</evidence>
<proteinExistence type="predicted"/>
<dbReference type="Proteomes" id="UP001652623">
    <property type="component" value="Chromosome 1"/>
</dbReference>
<dbReference type="PANTHER" id="PTHR47592">
    <property type="entry name" value="PBF68 PROTEIN"/>
    <property type="match status" value="1"/>
</dbReference>
<accession>A0ABM3ZVC1</accession>
<evidence type="ECO:0000259" key="2">
    <source>
        <dbReference type="Pfam" id="PF22936"/>
    </source>
</evidence>